<feature type="compositionally biased region" description="Basic residues" evidence="1">
    <location>
        <begin position="177"/>
        <end position="188"/>
    </location>
</feature>
<feature type="domain" description="HTH marR-type" evidence="2">
    <location>
        <begin position="27"/>
        <end position="163"/>
    </location>
</feature>
<proteinExistence type="predicted"/>
<dbReference type="InterPro" id="IPR036390">
    <property type="entry name" value="WH_DNA-bd_sf"/>
</dbReference>
<dbReference type="Proteomes" id="UP001634747">
    <property type="component" value="Unassembled WGS sequence"/>
</dbReference>
<evidence type="ECO:0000259" key="2">
    <source>
        <dbReference type="PROSITE" id="PS50995"/>
    </source>
</evidence>
<organism evidence="3 4">
    <name type="scientific">Terriglobus aquaticus</name>
    <dbReference type="NCBI Taxonomy" id="940139"/>
    <lineage>
        <taxon>Bacteria</taxon>
        <taxon>Pseudomonadati</taxon>
        <taxon>Acidobacteriota</taxon>
        <taxon>Terriglobia</taxon>
        <taxon>Terriglobales</taxon>
        <taxon>Acidobacteriaceae</taxon>
        <taxon>Terriglobus</taxon>
    </lineage>
</organism>
<dbReference type="RefSeq" id="WP_263413885.1">
    <property type="nucleotide sequence ID" value="NZ_BAABBH010000001.1"/>
</dbReference>
<accession>A0ABW9KG60</accession>
<dbReference type="PANTHER" id="PTHR33164:SF43">
    <property type="entry name" value="HTH-TYPE TRANSCRIPTIONAL REPRESSOR YETL"/>
    <property type="match status" value="1"/>
</dbReference>
<dbReference type="InterPro" id="IPR036388">
    <property type="entry name" value="WH-like_DNA-bd_sf"/>
</dbReference>
<dbReference type="SMART" id="SM00347">
    <property type="entry name" value="HTH_MARR"/>
    <property type="match status" value="1"/>
</dbReference>
<feature type="region of interest" description="Disordered" evidence="1">
    <location>
        <begin position="168"/>
        <end position="188"/>
    </location>
</feature>
<dbReference type="PANTHER" id="PTHR33164">
    <property type="entry name" value="TRANSCRIPTIONAL REGULATOR, MARR FAMILY"/>
    <property type="match status" value="1"/>
</dbReference>
<dbReference type="EMBL" id="JBJYXY010000001">
    <property type="protein sequence ID" value="MFN2974552.1"/>
    <property type="molecule type" value="Genomic_DNA"/>
</dbReference>
<reference evidence="3 4" key="1">
    <citation type="submission" date="2024-12" db="EMBL/GenBank/DDBJ databases">
        <authorList>
            <person name="Lee Y."/>
        </authorList>
    </citation>
    <scope>NUCLEOTIDE SEQUENCE [LARGE SCALE GENOMIC DNA]</scope>
    <source>
        <strain evidence="3 4">03SUJ4</strain>
    </source>
</reference>
<keyword evidence="4" id="KW-1185">Reference proteome</keyword>
<gene>
    <name evidence="3" type="ORF">ACK2TP_02125</name>
</gene>
<evidence type="ECO:0000313" key="3">
    <source>
        <dbReference type="EMBL" id="MFN2974552.1"/>
    </source>
</evidence>
<comment type="caution">
    <text evidence="3">The sequence shown here is derived from an EMBL/GenBank/DDBJ whole genome shotgun (WGS) entry which is preliminary data.</text>
</comment>
<dbReference type="InterPro" id="IPR000835">
    <property type="entry name" value="HTH_MarR-typ"/>
</dbReference>
<sequence length="188" mass="21225">MSGSRRELQQEFDEWKQALPIPEGGPRVAAARQLRDSIRVFTFGFRDWLEDAMRPQGLTLPQLRMLFAVRYGSDASSAKIARLCQVTPQTLQAMLERAVREGWLLRKPAKHNARILVSALTPKGEALLQEAVEATTAFEQQVWRDASLAELKTMNAAFTRAARRIAQMEATGNKPPQKNRKPKARTKL</sequence>
<evidence type="ECO:0000256" key="1">
    <source>
        <dbReference type="SAM" id="MobiDB-lite"/>
    </source>
</evidence>
<name>A0ABW9KG60_9BACT</name>
<dbReference type="PROSITE" id="PS50995">
    <property type="entry name" value="HTH_MARR_2"/>
    <property type="match status" value="1"/>
</dbReference>
<protein>
    <submittedName>
        <fullName evidence="3">MarR family winged helix-turn-helix transcriptional regulator</fullName>
    </submittedName>
</protein>
<dbReference type="SUPFAM" id="SSF46785">
    <property type="entry name" value="Winged helix' DNA-binding domain"/>
    <property type="match status" value="1"/>
</dbReference>
<dbReference type="Pfam" id="PF12802">
    <property type="entry name" value="MarR_2"/>
    <property type="match status" value="1"/>
</dbReference>
<evidence type="ECO:0000313" key="4">
    <source>
        <dbReference type="Proteomes" id="UP001634747"/>
    </source>
</evidence>
<dbReference type="Gene3D" id="1.10.10.10">
    <property type="entry name" value="Winged helix-like DNA-binding domain superfamily/Winged helix DNA-binding domain"/>
    <property type="match status" value="1"/>
</dbReference>
<dbReference type="InterPro" id="IPR039422">
    <property type="entry name" value="MarR/SlyA-like"/>
</dbReference>